<evidence type="ECO:0000313" key="2">
    <source>
        <dbReference type="RefSeq" id="XP_030377707.1"/>
    </source>
</evidence>
<dbReference type="Gene3D" id="3.40.720.10">
    <property type="entry name" value="Alkaline Phosphatase, subunit A"/>
    <property type="match status" value="1"/>
</dbReference>
<sequence length="611" mass="71774">MPYINPFTSEILAAMNINEFENCTDDKDLISSQYDFDLRRYRLDIHANLTKAYLNSTGHKTITCSYREIKRDTKARVPDNTYIESKKYHLAPHTIVPINTEFMITKCYMRNRTTVLRKVQEDAFSFVQDKLTPERIKRYAKERERKPSVLIMGLDSVSRINFRRTMPNMFKFVNEQGWHEMQGFNKVGDNTFPNLLPALTGYSEEGSLALCNVSEVNCLDRLPFIWKNYKRANYLTAYAEDCRDLSTFNYLKPGFVQQPTDYYLRHFLTALEDKFSLRKRFGNVYCVGRDLSFNYVFDFGLQFVQRFINETPIFGFLWSNSFTHDYFDAPTALDDHFLDYMKKFKAAGLFESSIVVLMSDHGHRYNTLRRARSGYLEERLPMMFIYVPPWFRKKYPHLVANLAGNRNRLSSNFDFYMTLRHLLQLDSKSMAEINPKPPQCSTCQSLLFEVPFNRSCREAGIEEHWCSCQPSETITKASYARRIALAVVRDMNKQLRLQKLTNLCHDFMLKHLHKLDRKQILATDEGPSNANESYYIVNFKTRPNSAHFETTVRYNNLTGAIQMNINAISRLNSYAKDAKCLEQKVAKKYCICKDSVRKKKRQHLNRTYRVD</sequence>
<dbReference type="FunFam" id="3.40.720.10:FF:000017">
    <property type="entry name" value="Predicted protein"/>
    <property type="match status" value="1"/>
</dbReference>
<reference evidence="2" key="1">
    <citation type="submission" date="2025-08" db="UniProtKB">
        <authorList>
            <consortium name="RefSeq"/>
        </authorList>
    </citation>
    <scope>IDENTIFICATION</scope>
    <source>
        <strain evidence="2">11010-0011.00</strain>
        <tissue evidence="2">Whole body</tissue>
    </source>
</reference>
<keyword evidence="1" id="KW-1185">Reference proteome</keyword>
<dbReference type="RefSeq" id="XP_030377707.1">
    <property type="nucleotide sequence ID" value="XM_030521847.1"/>
</dbReference>
<evidence type="ECO:0000313" key="1">
    <source>
        <dbReference type="Proteomes" id="UP000504634"/>
    </source>
</evidence>
<dbReference type="SUPFAM" id="SSF53649">
    <property type="entry name" value="Alkaline phosphatase-like"/>
    <property type="match status" value="1"/>
</dbReference>
<name>A0A6J2TRX7_DROLE</name>
<dbReference type="PANTHER" id="PTHR10974:SF9">
    <property type="entry name" value="DUF229 DOMAIN CONTAINING PROTEIN-RELATED"/>
    <property type="match status" value="1"/>
</dbReference>
<dbReference type="OrthoDB" id="413313at2759"/>
<dbReference type="InterPro" id="IPR017850">
    <property type="entry name" value="Alkaline_phosphatase_core_sf"/>
</dbReference>
<dbReference type="AlphaFoldDB" id="A0A6J2TRX7"/>
<gene>
    <name evidence="2" type="primary">LOC115626465</name>
</gene>
<proteinExistence type="predicted"/>
<dbReference type="Pfam" id="PF02995">
    <property type="entry name" value="DUF229"/>
    <property type="match status" value="1"/>
</dbReference>
<dbReference type="CDD" id="cd16021">
    <property type="entry name" value="ALP_like"/>
    <property type="match status" value="1"/>
</dbReference>
<dbReference type="Proteomes" id="UP000504634">
    <property type="component" value="Unplaced"/>
</dbReference>
<protein>
    <submittedName>
        <fullName evidence="2">Uncharacterized protein LOC115626465</fullName>
    </submittedName>
</protein>
<dbReference type="GeneID" id="115626465"/>
<dbReference type="InterPro" id="IPR004245">
    <property type="entry name" value="DUF229"/>
</dbReference>
<dbReference type="PANTHER" id="PTHR10974">
    <property type="entry name" value="FI08016P-RELATED"/>
    <property type="match status" value="1"/>
</dbReference>
<organism evidence="1 2">
    <name type="scientific">Drosophila lebanonensis</name>
    <name type="common">Fruit fly</name>
    <name type="synonym">Scaptodrosophila lebanonensis</name>
    <dbReference type="NCBI Taxonomy" id="7225"/>
    <lineage>
        <taxon>Eukaryota</taxon>
        <taxon>Metazoa</taxon>
        <taxon>Ecdysozoa</taxon>
        <taxon>Arthropoda</taxon>
        <taxon>Hexapoda</taxon>
        <taxon>Insecta</taxon>
        <taxon>Pterygota</taxon>
        <taxon>Neoptera</taxon>
        <taxon>Endopterygota</taxon>
        <taxon>Diptera</taxon>
        <taxon>Brachycera</taxon>
        <taxon>Muscomorpha</taxon>
        <taxon>Ephydroidea</taxon>
        <taxon>Drosophilidae</taxon>
        <taxon>Scaptodrosophila</taxon>
    </lineage>
</organism>
<accession>A0A6J2TRX7</accession>
<dbReference type="GO" id="GO:0005615">
    <property type="term" value="C:extracellular space"/>
    <property type="evidence" value="ECO:0007669"/>
    <property type="project" value="TreeGrafter"/>
</dbReference>